<comment type="caution">
    <text evidence="8">The sequence shown here is derived from an EMBL/GenBank/DDBJ whole genome shotgun (WGS) entry which is preliminary data.</text>
</comment>
<organism evidence="8 9">
    <name type="scientific">Myriangium duriaei CBS 260.36</name>
    <dbReference type="NCBI Taxonomy" id="1168546"/>
    <lineage>
        <taxon>Eukaryota</taxon>
        <taxon>Fungi</taxon>
        <taxon>Dikarya</taxon>
        <taxon>Ascomycota</taxon>
        <taxon>Pezizomycotina</taxon>
        <taxon>Dothideomycetes</taxon>
        <taxon>Dothideomycetidae</taxon>
        <taxon>Myriangiales</taxon>
        <taxon>Myriangiaceae</taxon>
        <taxon>Myriangium</taxon>
    </lineage>
</organism>
<dbReference type="PANTHER" id="PTHR23502:SF181">
    <property type="entry name" value="MAJOR FACILITATOR SUPERFAMILY (MFS) PROFILE DOMAIN-CONTAINING PROTEIN"/>
    <property type="match status" value="1"/>
</dbReference>
<feature type="transmembrane region" description="Helical" evidence="6">
    <location>
        <begin position="398"/>
        <end position="419"/>
    </location>
</feature>
<evidence type="ECO:0000256" key="6">
    <source>
        <dbReference type="SAM" id="Phobius"/>
    </source>
</evidence>
<comment type="subcellular location">
    <subcellularLocation>
        <location evidence="1">Membrane</location>
        <topology evidence="1">Multi-pass membrane protein</topology>
    </subcellularLocation>
</comment>
<feature type="region of interest" description="Disordered" evidence="5">
    <location>
        <begin position="13"/>
        <end position="44"/>
    </location>
</feature>
<dbReference type="Proteomes" id="UP000799439">
    <property type="component" value="Unassembled WGS sequence"/>
</dbReference>
<feature type="transmembrane region" description="Helical" evidence="6">
    <location>
        <begin position="222"/>
        <end position="242"/>
    </location>
</feature>
<dbReference type="InterPro" id="IPR036259">
    <property type="entry name" value="MFS_trans_sf"/>
</dbReference>
<dbReference type="InterPro" id="IPR011701">
    <property type="entry name" value="MFS"/>
</dbReference>
<dbReference type="InterPro" id="IPR020846">
    <property type="entry name" value="MFS_dom"/>
</dbReference>
<evidence type="ECO:0000256" key="1">
    <source>
        <dbReference type="ARBA" id="ARBA00004141"/>
    </source>
</evidence>
<evidence type="ECO:0000256" key="5">
    <source>
        <dbReference type="SAM" id="MobiDB-lite"/>
    </source>
</evidence>
<feature type="transmembrane region" description="Helical" evidence="6">
    <location>
        <begin position="104"/>
        <end position="122"/>
    </location>
</feature>
<dbReference type="PANTHER" id="PTHR23502">
    <property type="entry name" value="MAJOR FACILITATOR SUPERFAMILY"/>
    <property type="match status" value="1"/>
</dbReference>
<evidence type="ECO:0000313" key="8">
    <source>
        <dbReference type="EMBL" id="KAF2151533.1"/>
    </source>
</evidence>
<evidence type="ECO:0000256" key="3">
    <source>
        <dbReference type="ARBA" id="ARBA00022989"/>
    </source>
</evidence>
<feature type="transmembrane region" description="Helical" evidence="6">
    <location>
        <begin position="353"/>
        <end position="378"/>
    </location>
</feature>
<protein>
    <submittedName>
        <fullName evidence="8">Major facilitator superfamily transporter</fullName>
    </submittedName>
</protein>
<gene>
    <name evidence="8" type="ORF">K461DRAFT_258703</name>
</gene>
<dbReference type="Pfam" id="PF07690">
    <property type="entry name" value="MFS_1"/>
    <property type="match status" value="1"/>
</dbReference>
<feature type="compositionally biased region" description="Basic and acidic residues" evidence="5">
    <location>
        <begin position="24"/>
        <end position="35"/>
    </location>
</feature>
<dbReference type="GO" id="GO:0022857">
    <property type="term" value="F:transmembrane transporter activity"/>
    <property type="evidence" value="ECO:0007669"/>
    <property type="project" value="InterPro"/>
</dbReference>
<dbReference type="GO" id="GO:0005886">
    <property type="term" value="C:plasma membrane"/>
    <property type="evidence" value="ECO:0007669"/>
    <property type="project" value="TreeGrafter"/>
</dbReference>
<evidence type="ECO:0000259" key="7">
    <source>
        <dbReference type="PROSITE" id="PS50850"/>
    </source>
</evidence>
<feature type="transmembrane region" description="Helical" evidence="6">
    <location>
        <begin position="425"/>
        <end position="450"/>
    </location>
</feature>
<proteinExistence type="predicted"/>
<feature type="transmembrane region" description="Helical" evidence="6">
    <location>
        <begin position="495"/>
        <end position="514"/>
    </location>
</feature>
<name>A0A9P4J346_9PEZI</name>
<keyword evidence="4 6" id="KW-0472">Membrane</keyword>
<sequence>MSLKRAFALSKQELASECPPGTTGHHEHNEQHIHLQPEPSSDPADPLNFSMTRKTIILMLMSGYALVTNISSSVLSSALPNLVTAFATFSQHGPPVGIVPFSDLTHLIAVNNLMLGISNILIVPLSNTFGRRPIILLCLAILFASSIWCAEATSFHSLLAGRVIQGVGGAAADTLAPDVIGRTFFVHERGRVLALYTVCLTGGSLIGGVIGGYITASLGWQWTMWLSAILSGAILVLSIFFLPETLYDRIYESNTTTMTPGQGDSRKEYGSVAHEERVEHHHRPYTFTRSLGFMAPRSGLLRRFIQPWTTVIFPGTIMVMLHYSGLVGLIVTISTLSPQLLAEPPYLWGENVGLINVAGLIGCALGGLYTYFTADWIIKRGAKHASNGLTEPERRLPLMFPALFISTAGALVYGFSAQYPAPNRWAGLAAGYGMVAFGLMQVPSIGFNYIIESYGEWASDCFVIVVALRAVISFAWTFFIGSWTAKTGPSEPMGIFGLLMGLFSLTTIPVWLFGKRLRIATASIVNRARLD</sequence>
<keyword evidence="3 6" id="KW-1133">Transmembrane helix</keyword>
<dbReference type="Gene3D" id="1.20.1250.20">
    <property type="entry name" value="MFS general substrate transporter like domains"/>
    <property type="match status" value="1"/>
</dbReference>
<feature type="transmembrane region" description="Helical" evidence="6">
    <location>
        <begin position="192"/>
        <end position="216"/>
    </location>
</feature>
<feature type="transmembrane region" description="Helical" evidence="6">
    <location>
        <begin position="56"/>
        <end position="79"/>
    </location>
</feature>
<feature type="transmembrane region" description="Helical" evidence="6">
    <location>
        <begin position="462"/>
        <end position="483"/>
    </location>
</feature>
<dbReference type="SUPFAM" id="SSF103473">
    <property type="entry name" value="MFS general substrate transporter"/>
    <property type="match status" value="1"/>
</dbReference>
<dbReference type="AlphaFoldDB" id="A0A9P4J346"/>
<dbReference type="PROSITE" id="PS50850">
    <property type="entry name" value="MFS"/>
    <property type="match status" value="1"/>
</dbReference>
<keyword evidence="2 6" id="KW-0812">Transmembrane</keyword>
<evidence type="ECO:0000313" key="9">
    <source>
        <dbReference type="Proteomes" id="UP000799439"/>
    </source>
</evidence>
<evidence type="ECO:0000256" key="4">
    <source>
        <dbReference type="ARBA" id="ARBA00023136"/>
    </source>
</evidence>
<dbReference type="EMBL" id="ML996088">
    <property type="protein sequence ID" value="KAF2151533.1"/>
    <property type="molecule type" value="Genomic_DNA"/>
</dbReference>
<keyword evidence="9" id="KW-1185">Reference proteome</keyword>
<evidence type="ECO:0000256" key="2">
    <source>
        <dbReference type="ARBA" id="ARBA00022692"/>
    </source>
</evidence>
<accession>A0A9P4J346</accession>
<dbReference type="OrthoDB" id="2533084at2759"/>
<feature type="transmembrane region" description="Helical" evidence="6">
    <location>
        <begin position="311"/>
        <end position="333"/>
    </location>
</feature>
<feature type="domain" description="Major facilitator superfamily (MFS) profile" evidence="7">
    <location>
        <begin position="57"/>
        <end position="531"/>
    </location>
</feature>
<reference evidence="8" key="1">
    <citation type="journal article" date="2020" name="Stud. Mycol.">
        <title>101 Dothideomycetes genomes: a test case for predicting lifestyles and emergence of pathogens.</title>
        <authorList>
            <person name="Haridas S."/>
            <person name="Albert R."/>
            <person name="Binder M."/>
            <person name="Bloem J."/>
            <person name="Labutti K."/>
            <person name="Salamov A."/>
            <person name="Andreopoulos B."/>
            <person name="Baker S."/>
            <person name="Barry K."/>
            <person name="Bills G."/>
            <person name="Bluhm B."/>
            <person name="Cannon C."/>
            <person name="Castanera R."/>
            <person name="Culley D."/>
            <person name="Daum C."/>
            <person name="Ezra D."/>
            <person name="Gonzalez J."/>
            <person name="Henrissat B."/>
            <person name="Kuo A."/>
            <person name="Liang C."/>
            <person name="Lipzen A."/>
            <person name="Lutzoni F."/>
            <person name="Magnuson J."/>
            <person name="Mondo S."/>
            <person name="Nolan M."/>
            <person name="Ohm R."/>
            <person name="Pangilinan J."/>
            <person name="Park H.-J."/>
            <person name="Ramirez L."/>
            <person name="Alfaro M."/>
            <person name="Sun H."/>
            <person name="Tritt A."/>
            <person name="Yoshinaga Y."/>
            <person name="Zwiers L.-H."/>
            <person name="Turgeon B."/>
            <person name="Goodwin S."/>
            <person name="Spatafora J."/>
            <person name="Crous P."/>
            <person name="Grigoriev I."/>
        </authorList>
    </citation>
    <scope>NUCLEOTIDE SEQUENCE</scope>
    <source>
        <strain evidence="8">CBS 260.36</strain>
    </source>
</reference>